<sequence>MPKDDPTLPVKRSVVRITAEFLNSDRQGIEIGTGVIIQREGSRTLILTNRHVIFDGYEQGKNIQVEFFSSPPSDRVRMRRDAKLFQMTSINEQLDLAILEVSGKLPEDIQLLPISSTAITPKMPIRIIGHSAQRGEDNSWSRLFSNASKSASKP</sequence>
<dbReference type="EMBL" id="BDUD01000001">
    <property type="protein sequence ID" value="GBG18640.1"/>
    <property type="molecule type" value="Genomic_DNA"/>
</dbReference>
<proteinExistence type="predicted"/>
<dbReference type="Pfam" id="PF13365">
    <property type="entry name" value="Trypsin_2"/>
    <property type="match status" value="1"/>
</dbReference>
<name>A0A2R5FIU1_NOSCO</name>
<dbReference type="Proteomes" id="UP000245124">
    <property type="component" value="Unassembled WGS sequence"/>
</dbReference>
<evidence type="ECO:0000313" key="1">
    <source>
        <dbReference type="EMBL" id="GBG18640.1"/>
    </source>
</evidence>
<protein>
    <submittedName>
        <fullName evidence="1">Tetratricopeptide TPR_2 repeat protein</fullName>
    </submittedName>
</protein>
<evidence type="ECO:0000313" key="2">
    <source>
        <dbReference type="Proteomes" id="UP000245124"/>
    </source>
</evidence>
<dbReference type="SUPFAM" id="SSF50494">
    <property type="entry name" value="Trypsin-like serine proteases"/>
    <property type="match status" value="1"/>
</dbReference>
<comment type="caution">
    <text evidence="1">The sequence shown here is derived from an EMBL/GenBank/DDBJ whole genome shotgun (WGS) entry which is preliminary data.</text>
</comment>
<accession>A0A2R5FIU1</accession>
<reference evidence="1 2" key="1">
    <citation type="submission" date="2017-06" db="EMBL/GenBank/DDBJ databases">
        <title>Genome sequencing of cyanobaciteial culture collection at National Institute for Environmental Studies (NIES).</title>
        <authorList>
            <person name="Hirose Y."/>
            <person name="Shimura Y."/>
            <person name="Fujisawa T."/>
            <person name="Nakamura Y."/>
            <person name="Kawachi M."/>
        </authorList>
    </citation>
    <scope>NUCLEOTIDE SEQUENCE [LARGE SCALE GENOMIC DNA]</scope>
    <source>
        <strain evidence="1 2">NIES-4072</strain>
    </source>
</reference>
<dbReference type="AlphaFoldDB" id="A0A2R5FIU1"/>
<gene>
    <name evidence="1" type="ORF">NIES4072_23050</name>
</gene>
<organism evidence="1 2">
    <name type="scientific">Nostoc commune NIES-4072</name>
    <dbReference type="NCBI Taxonomy" id="2005467"/>
    <lineage>
        <taxon>Bacteria</taxon>
        <taxon>Bacillati</taxon>
        <taxon>Cyanobacteriota</taxon>
        <taxon>Cyanophyceae</taxon>
        <taxon>Nostocales</taxon>
        <taxon>Nostocaceae</taxon>
        <taxon>Nostoc</taxon>
    </lineage>
</organism>
<dbReference type="InterPro" id="IPR009003">
    <property type="entry name" value="Peptidase_S1_PA"/>
</dbReference>
<dbReference type="InterPro" id="IPR043504">
    <property type="entry name" value="Peptidase_S1_PA_chymotrypsin"/>
</dbReference>
<keyword evidence="2" id="KW-1185">Reference proteome</keyword>
<dbReference type="Gene3D" id="2.40.10.10">
    <property type="entry name" value="Trypsin-like serine proteases"/>
    <property type="match status" value="1"/>
</dbReference>
<dbReference type="RefSeq" id="WP_181373976.1">
    <property type="nucleotide sequence ID" value="NZ_BDUD01000001.1"/>
</dbReference>